<feature type="transmembrane region" description="Helical" evidence="1">
    <location>
        <begin position="31"/>
        <end position="51"/>
    </location>
</feature>
<sequence length="54" mass="6329">IDLFDFLAVHFLSCFYNTQLSHPYCAAECRIFGKFLIFILQHMLVLFSLIITTI</sequence>
<dbReference type="Ensembl" id="ENSSFOT00015056092.1">
    <property type="protein sequence ID" value="ENSSFOP00015044971.1"/>
    <property type="gene ID" value="ENSSFOG00015026265.1"/>
</dbReference>
<evidence type="ECO:0000256" key="1">
    <source>
        <dbReference type="SAM" id="Phobius"/>
    </source>
</evidence>
<evidence type="ECO:0000313" key="2">
    <source>
        <dbReference type="Ensembl" id="ENSSFOP00015044971.1"/>
    </source>
</evidence>
<proteinExistence type="predicted"/>
<keyword evidence="1" id="KW-0812">Transmembrane</keyword>
<evidence type="ECO:0000313" key="3">
    <source>
        <dbReference type="Proteomes" id="UP000694397"/>
    </source>
</evidence>
<keyword evidence="1" id="KW-1133">Transmembrane helix</keyword>
<reference evidence="2" key="3">
    <citation type="submission" date="2025-09" db="UniProtKB">
        <authorList>
            <consortium name="Ensembl"/>
        </authorList>
    </citation>
    <scope>IDENTIFICATION</scope>
</reference>
<reference evidence="2 3" key="1">
    <citation type="submission" date="2019-04" db="EMBL/GenBank/DDBJ databases">
        <authorList>
            <consortium name="Wellcome Sanger Institute Data Sharing"/>
        </authorList>
    </citation>
    <scope>NUCLEOTIDE SEQUENCE [LARGE SCALE GENOMIC DNA]</scope>
</reference>
<keyword evidence="3" id="KW-1185">Reference proteome</keyword>
<name>A0A8C9SW41_SCLFO</name>
<reference evidence="2" key="2">
    <citation type="submission" date="2025-08" db="UniProtKB">
        <authorList>
            <consortium name="Ensembl"/>
        </authorList>
    </citation>
    <scope>IDENTIFICATION</scope>
</reference>
<organism evidence="2 3">
    <name type="scientific">Scleropages formosus</name>
    <name type="common">Asian bonytongue</name>
    <name type="synonym">Osteoglossum formosum</name>
    <dbReference type="NCBI Taxonomy" id="113540"/>
    <lineage>
        <taxon>Eukaryota</taxon>
        <taxon>Metazoa</taxon>
        <taxon>Chordata</taxon>
        <taxon>Craniata</taxon>
        <taxon>Vertebrata</taxon>
        <taxon>Euteleostomi</taxon>
        <taxon>Actinopterygii</taxon>
        <taxon>Neopterygii</taxon>
        <taxon>Teleostei</taxon>
        <taxon>Osteoglossocephala</taxon>
        <taxon>Osteoglossomorpha</taxon>
        <taxon>Osteoglossiformes</taxon>
        <taxon>Osteoglossidae</taxon>
        <taxon>Scleropages</taxon>
    </lineage>
</organism>
<accession>A0A8C9SW41</accession>
<dbReference type="Proteomes" id="UP000694397">
    <property type="component" value="Chromosome 11"/>
</dbReference>
<dbReference type="AlphaFoldDB" id="A0A8C9SW41"/>
<keyword evidence="1" id="KW-0472">Membrane</keyword>
<protein>
    <submittedName>
        <fullName evidence="2">Uncharacterized protein</fullName>
    </submittedName>
</protein>